<keyword evidence="1" id="KW-1133">Transmembrane helix</keyword>
<gene>
    <name evidence="2" type="ORF">BTO14_10755</name>
</gene>
<protein>
    <submittedName>
        <fullName evidence="2">Uncharacterized protein</fullName>
    </submittedName>
</protein>
<accession>A0A2P6C6K9</accession>
<proteinExistence type="predicted"/>
<comment type="caution">
    <text evidence="2">The sequence shown here is derived from an EMBL/GenBank/DDBJ whole genome shotgun (WGS) entry which is preliminary data.</text>
</comment>
<reference evidence="2 3" key="1">
    <citation type="submission" date="2016-12" db="EMBL/GenBank/DDBJ databases">
        <title>Trade-off between light-utilization and light-protection in marine flavobacteria.</title>
        <authorList>
            <person name="Kumagai Y."/>
            <person name="Yoshizawa S."/>
            <person name="Kogure K."/>
            <person name="Iwasaki W."/>
        </authorList>
    </citation>
    <scope>NUCLEOTIDE SEQUENCE [LARGE SCALE GENOMIC DNA]</scope>
    <source>
        <strain evidence="2 3">KCTC 12100</strain>
    </source>
</reference>
<evidence type="ECO:0000256" key="1">
    <source>
        <dbReference type="SAM" id="Phobius"/>
    </source>
</evidence>
<evidence type="ECO:0000313" key="3">
    <source>
        <dbReference type="Proteomes" id="UP000247345"/>
    </source>
</evidence>
<sequence>MIALQLGGPPTIGPPSPPGLPIDSGVIILLIIAIIYGILLIRAKSSKYHLKSCPICNSKKINRLHKSSFYKGIPILSKKYACNDCENLFEILMFSKEKRKVLFTIQDNK</sequence>
<dbReference type="Proteomes" id="UP000247345">
    <property type="component" value="Unassembled WGS sequence"/>
</dbReference>
<keyword evidence="1" id="KW-0812">Transmembrane</keyword>
<evidence type="ECO:0000313" key="2">
    <source>
        <dbReference type="EMBL" id="PQJ68542.1"/>
    </source>
</evidence>
<dbReference type="EMBL" id="MSCK01000002">
    <property type="protein sequence ID" value="PQJ68542.1"/>
    <property type="molecule type" value="Genomic_DNA"/>
</dbReference>
<keyword evidence="1" id="KW-0472">Membrane</keyword>
<name>A0A2P6C6K9_9FLAO</name>
<dbReference type="RefSeq" id="WP_105049482.1">
    <property type="nucleotide sequence ID" value="NZ_CP150661.1"/>
</dbReference>
<organism evidence="2 3">
    <name type="scientific">Polaribacter butkevichii</name>
    <dbReference type="NCBI Taxonomy" id="218490"/>
    <lineage>
        <taxon>Bacteria</taxon>
        <taxon>Pseudomonadati</taxon>
        <taxon>Bacteroidota</taxon>
        <taxon>Flavobacteriia</taxon>
        <taxon>Flavobacteriales</taxon>
        <taxon>Flavobacteriaceae</taxon>
    </lineage>
</organism>
<keyword evidence="3" id="KW-1185">Reference proteome</keyword>
<dbReference type="AlphaFoldDB" id="A0A2P6C6K9"/>
<feature type="transmembrane region" description="Helical" evidence="1">
    <location>
        <begin position="20"/>
        <end position="41"/>
    </location>
</feature>